<evidence type="ECO:0000313" key="3">
    <source>
        <dbReference type="EMBL" id="QHU02950.1"/>
    </source>
</evidence>
<sequence length="101" mass="12081">MLLHLHFFKKTKYFIFYNLLAVLFFGVLYYFLQDYDYDELSLVSNIHKKKRYSMLDCMYFSLITQTTVGYEDHGGIRLERIKIANIVQLLSIFFISALSLE</sequence>
<accession>A0A6C0JDL7</accession>
<keyword evidence="1" id="KW-0472">Membrane</keyword>
<dbReference type="Gene3D" id="1.10.287.70">
    <property type="match status" value="1"/>
</dbReference>
<keyword evidence="1" id="KW-1133">Transmembrane helix</keyword>
<feature type="transmembrane region" description="Helical" evidence="1">
    <location>
        <begin position="12"/>
        <end position="32"/>
    </location>
</feature>
<reference evidence="3" key="1">
    <citation type="journal article" date="2020" name="Nature">
        <title>Giant virus diversity and host interactions through global metagenomics.</title>
        <authorList>
            <person name="Schulz F."/>
            <person name="Roux S."/>
            <person name="Paez-Espino D."/>
            <person name="Jungbluth S."/>
            <person name="Walsh D.A."/>
            <person name="Denef V.J."/>
            <person name="McMahon K.D."/>
            <person name="Konstantinidis K.T."/>
            <person name="Eloe-Fadrosh E.A."/>
            <person name="Kyrpides N.C."/>
            <person name="Woyke T."/>
        </authorList>
    </citation>
    <scope>NUCLEOTIDE SEQUENCE</scope>
    <source>
        <strain evidence="3">GVMAG-M-3300025890-48</strain>
    </source>
</reference>
<name>A0A6C0JDL7_9ZZZZ</name>
<evidence type="ECO:0000256" key="1">
    <source>
        <dbReference type="SAM" id="Phobius"/>
    </source>
</evidence>
<proteinExistence type="predicted"/>
<protein>
    <recommendedName>
        <fullName evidence="2">Potassium channel domain-containing protein</fullName>
    </recommendedName>
</protein>
<feature type="domain" description="Potassium channel" evidence="2">
    <location>
        <begin position="19"/>
        <end position="72"/>
    </location>
</feature>
<dbReference type="EMBL" id="MN740367">
    <property type="protein sequence ID" value="QHU02950.1"/>
    <property type="molecule type" value="Genomic_DNA"/>
</dbReference>
<organism evidence="3">
    <name type="scientific">viral metagenome</name>
    <dbReference type="NCBI Taxonomy" id="1070528"/>
    <lineage>
        <taxon>unclassified sequences</taxon>
        <taxon>metagenomes</taxon>
        <taxon>organismal metagenomes</taxon>
    </lineage>
</organism>
<dbReference type="AlphaFoldDB" id="A0A6C0JDL7"/>
<dbReference type="Pfam" id="PF07885">
    <property type="entry name" value="Ion_trans_2"/>
    <property type="match status" value="1"/>
</dbReference>
<dbReference type="SUPFAM" id="SSF81324">
    <property type="entry name" value="Voltage-gated potassium channels"/>
    <property type="match status" value="1"/>
</dbReference>
<dbReference type="InterPro" id="IPR013099">
    <property type="entry name" value="K_chnl_dom"/>
</dbReference>
<keyword evidence="1" id="KW-0812">Transmembrane</keyword>
<evidence type="ECO:0000259" key="2">
    <source>
        <dbReference type="Pfam" id="PF07885"/>
    </source>
</evidence>